<dbReference type="InterPro" id="IPR041725">
    <property type="entry name" value="L-asparaginase_I"/>
</dbReference>
<feature type="domain" description="Asparaginase/glutaminase C-terminal" evidence="7">
    <location>
        <begin position="240"/>
        <end position="345"/>
    </location>
</feature>
<dbReference type="GO" id="GO:0006520">
    <property type="term" value="P:amino acid metabolic process"/>
    <property type="evidence" value="ECO:0007669"/>
    <property type="project" value="InterPro"/>
</dbReference>
<evidence type="ECO:0000259" key="6">
    <source>
        <dbReference type="Pfam" id="PF00710"/>
    </source>
</evidence>
<proteinExistence type="inferred from homology"/>
<dbReference type="InterPro" id="IPR040919">
    <property type="entry name" value="Asparaginase_C"/>
</dbReference>
<name>A0A532UVW3_UNCL8</name>
<evidence type="ECO:0000256" key="5">
    <source>
        <dbReference type="PROSITE-ProRule" id="PRU10100"/>
    </source>
</evidence>
<feature type="active site" evidence="5">
    <location>
        <position position="103"/>
    </location>
</feature>
<comment type="caution">
    <text evidence="8">The sequence shown here is derived from an EMBL/GenBank/DDBJ whole genome shotgun (WGS) entry which is preliminary data.</text>
</comment>
<dbReference type="InterPro" id="IPR020827">
    <property type="entry name" value="Asparaginase/glutaminase_AS1"/>
</dbReference>
<evidence type="ECO:0008006" key="10">
    <source>
        <dbReference type="Google" id="ProtNLM"/>
    </source>
</evidence>
<evidence type="ECO:0000256" key="2">
    <source>
        <dbReference type="PIRSR" id="PIRSR001220-1"/>
    </source>
</evidence>
<dbReference type="PIRSF" id="PIRSF001220">
    <property type="entry name" value="L-ASNase_gatD"/>
    <property type="match status" value="1"/>
</dbReference>
<dbReference type="GO" id="GO:0004067">
    <property type="term" value="F:asparaginase activity"/>
    <property type="evidence" value="ECO:0007669"/>
    <property type="project" value="UniProtKB-UniRule"/>
</dbReference>
<dbReference type="EMBL" id="NJBN01000008">
    <property type="protein sequence ID" value="TKJ39061.1"/>
    <property type="molecule type" value="Genomic_DNA"/>
</dbReference>
<gene>
    <name evidence="8" type="ORF">CEE37_11595</name>
</gene>
<dbReference type="InterPro" id="IPR027474">
    <property type="entry name" value="L-asparaginase_N"/>
</dbReference>
<dbReference type="Proteomes" id="UP000319619">
    <property type="component" value="Unassembled WGS sequence"/>
</dbReference>
<dbReference type="Gene3D" id="3.40.50.1170">
    <property type="entry name" value="L-asparaginase, N-terminal domain"/>
    <property type="match status" value="1"/>
</dbReference>
<dbReference type="InterPro" id="IPR027473">
    <property type="entry name" value="L-asparaginase_C"/>
</dbReference>
<dbReference type="SFLD" id="SFLDS00057">
    <property type="entry name" value="Glutaminase/Asparaginase"/>
    <property type="match status" value="1"/>
</dbReference>
<evidence type="ECO:0000256" key="3">
    <source>
        <dbReference type="PIRSR" id="PIRSR001220-2"/>
    </source>
</evidence>
<dbReference type="PROSITE" id="PS00917">
    <property type="entry name" value="ASN_GLN_ASE_2"/>
    <property type="match status" value="1"/>
</dbReference>
<protein>
    <recommendedName>
        <fullName evidence="10">Asparaginase</fullName>
    </recommendedName>
</protein>
<dbReference type="Gene3D" id="3.40.50.40">
    <property type="match status" value="1"/>
</dbReference>
<comment type="similarity">
    <text evidence="1">Belongs to the asparaginase 1 family.</text>
</comment>
<dbReference type="PANTHER" id="PTHR11707:SF28">
    <property type="entry name" value="60 KDA LYSOPHOSPHOLIPASE"/>
    <property type="match status" value="1"/>
</dbReference>
<feature type="binding site" evidence="3">
    <location>
        <position position="72"/>
    </location>
    <ligand>
        <name>substrate</name>
    </ligand>
</feature>
<dbReference type="PRINTS" id="PR00139">
    <property type="entry name" value="ASNGLNASE"/>
</dbReference>
<dbReference type="PROSITE" id="PS51732">
    <property type="entry name" value="ASN_GLN_ASE_3"/>
    <property type="match status" value="1"/>
</dbReference>
<accession>A0A532UVW3</accession>
<dbReference type="AlphaFoldDB" id="A0A532UVW3"/>
<dbReference type="Pfam" id="PF17763">
    <property type="entry name" value="Asparaginase_C"/>
    <property type="match status" value="1"/>
</dbReference>
<evidence type="ECO:0000259" key="7">
    <source>
        <dbReference type="Pfam" id="PF17763"/>
    </source>
</evidence>
<evidence type="ECO:0000313" key="8">
    <source>
        <dbReference type="EMBL" id="TKJ39061.1"/>
    </source>
</evidence>
<dbReference type="PROSITE" id="PS00144">
    <property type="entry name" value="ASN_GLN_ASE_1"/>
    <property type="match status" value="1"/>
</dbReference>
<dbReference type="SMART" id="SM00870">
    <property type="entry name" value="Asparaginase"/>
    <property type="match status" value="1"/>
</dbReference>
<dbReference type="InterPro" id="IPR037152">
    <property type="entry name" value="L-asparaginase_N_sf"/>
</dbReference>
<dbReference type="PIRSF" id="PIRSF500176">
    <property type="entry name" value="L_ASNase"/>
    <property type="match status" value="1"/>
</dbReference>
<reference evidence="8 9" key="1">
    <citation type="submission" date="2017-06" db="EMBL/GenBank/DDBJ databases">
        <title>Novel microbial phyla capable of carbon fixation and sulfur reduction in deep-sea sediments.</title>
        <authorList>
            <person name="Huang J."/>
            <person name="Baker B."/>
            <person name="Wang Y."/>
        </authorList>
    </citation>
    <scope>NUCLEOTIDE SEQUENCE [LARGE SCALE GENOMIC DNA]</scope>
    <source>
        <strain evidence="8">B3_LCP</strain>
    </source>
</reference>
<feature type="binding site" evidence="3">
    <location>
        <begin position="103"/>
        <end position="104"/>
    </location>
    <ligand>
        <name>substrate</name>
    </ligand>
</feature>
<dbReference type="InterPro" id="IPR036152">
    <property type="entry name" value="Asp/glu_Ase-like_sf"/>
</dbReference>
<dbReference type="SUPFAM" id="SSF53774">
    <property type="entry name" value="Glutaminase/Asparaginase"/>
    <property type="match status" value="1"/>
</dbReference>
<dbReference type="PANTHER" id="PTHR11707">
    <property type="entry name" value="L-ASPARAGINASE"/>
    <property type="match status" value="1"/>
</dbReference>
<evidence type="ECO:0000313" key="9">
    <source>
        <dbReference type="Proteomes" id="UP000319619"/>
    </source>
</evidence>
<evidence type="ECO:0000256" key="4">
    <source>
        <dbReference type="PROSITE-ProRule" id="PRU10099"/>
    </source>
</evidence>
<dbReference type="CDD" id="cd08963">
    <property type="entry name" value="L-asparaginase_I"/>
    <property type="match status" value="1"/>
</dbReference>
<dbReference type="InterPro" id="IPR027475">
    <property type="entry name" value="Asparaginase/glutaminase_AS2"/>
</dbReference>
<dbReference type="InterPro" id="IPR006034">
    <property type="entry name" value="Asparaginase/glutaminase-like"/>
</dbReference>
<organism evidence="8 9">
    <name type="scientific">candidate division LCP-89 bacterium B3_LCP</name>
    <dbReference type="NCBI Taxonomy" id="2012998"/>
    <lineage>
        <taxon>Bacteria</taxon>
        <taxon>Pseudomonadati</taxon>
        <taxon>Bacteria division LCP-89</taxon>
    </lineage>
</organism>
<feature type="active site" description="O-isoaspartyl threonine intermediate" evidence="2">
    <location>
        <position position="21"/>
    </location>
</feature>
<feature type="domain" description="L-asparaginase N-terminal" evidence="6">
    <location>
        <begin position="12"/>
        <end position="210"/>
    </location>
</feature>
<dbReference type="FunFam" id="3.40.50.1170:FF:000001">
    <property type="entry name" value="L-asparaginase 2"/>
    <property type="match status" value="1"/>
</dbReference>
<sequence length="501" mass="54764">MTSNGSIQTKTNVLIIYTGGTIGMTPKDADNPASPLTPAPLDELLQYAPRLERIQSQIEIHYEAAFDTPLDSSNVAPLHWVEMARIIAKNYDKYDGFVILHGTDTMAFTASGLAFILNNLSKPVVITGSQLPISAIRTDAVQNLVSAIYLAGYKAFGIPPIPEVILCFSDRILRGCRATKVSTIDYIGFDSPNFPPLGSIGKQIKINEKLIRPMPEDGQNFFISEELAWEVMQKAEVLNIGLFPGFKASQLETMLNLPNVKGVVLRTFGAGNAPGDPEFLQAIDSAIHGESECLILSVTQCRKGMVEMGRYAASSGLLESGVLSGLDMTEEAAMAKLYWTLGTQLEGGRSEQLQISQRGEQSQNLFNLSYGKGGSEGQPVDIFRATKIPDYRLDWRKISRAVVRLCGVRIAGASIGDTITVRIFMNKPAATAKTPRDNERCVAELQAEWDGEALNFIQEIASRKTKTVISQGKIILSVVPQDGVKIWFDGLYLALFAEADY</sequence>
<dbReference type="Pfam" id="PF00710">
    <property type="entry name" value="Asparaginase"/>
    <property type="match status" value="1"/>
</dbReference>
<feature type="active site" evidence="4">
    <location>
        <position position="21"/>
    </location>
</feature>
<evidence type="ECO:0000256" key="1">
    <source>
        <dbReference type="ARBA" id="ARBA00010518"/>
    </source>
</evidence>